<dbReference type="InterPro" id="IPR036736">
    <property type="entry name" value="ACP-like_sf"/>
</dbReference>
<evidence type="ECO:0000313" key="3">
    <source>
        <dbReference type="Proteomes" id="UP000886808"/>
    </source>
</evidence>
<dbReference type="Proteomes" id="UP000886808">
    <property type="component" value="Unassembled WGS sequence"/>
</dbReference>
<evidence type="ECO:0000259" key="1">
    <source>
        <dbReference type="PROSITE" id="PS50075"/>
    </source>
</evidence>
<accession>A0A9D1PHU2</accession>
<dbReference type="Pfam" id="PF00550">
    <property type="entry name" value="PP-binding"/>
    <property type="match status" value="1"/>
</dbReference>
<proteinExistence type="predicted"/>
<dbReference type="AlphaFoldDB" id="A0A9D1PHU2"/>
<dbReference type="EMBL" id="DXIE01000018">
    <property type="protein sequence ID" value="HIV61688.1"/>
    <property type="molecule type" value="Genomic_DNA"/>
</dbReference>
<dbReference type="PROSITE" id="PS50075">
    <property type="entry name" value="CARRIER"/>
    <property type="match status" value="1"/>
</dbReference>
<protein>
    <submittedName>
        <fullName evidence="2">Acyl carrier protein</fullName>
    </submittedName>
</protein>
<feature type="domain" description="Carrier" evidence="1">
    <location>
        <begin position="1"/>
        <end position="78"/>
    </location>
</feature>
<organism evidence="2 3">
    <name type="scientific">Candidatus Butyricicoccus avistercoris</name>
    <dbReference type="NCBI Taxonomy" id="2838518"/>
    <lineage>
        <taxon>Bacteria</taxon>
        <taxon>Bacillati</taxon>
        <taxon>Bacillota</taxon>
        <taxon>Clostridia</taxon>
        <taxon>Eubacteriales</taxon>
        <taxon>Butyricicoccaceae</taxon>
        <taxon>Butyricicoccus</taxon>
    </lineage>
</organism>
<dbReference type="Gene3D" id="1.10.1200.10">
    <property type="entry name" value="ACP-like"/>
    <property type="match status" value="1"/>
</dbReference>
<comment type="caution">
    <text evidence="2">The sequence shown here is derived from an EMBL/GenBank/DDBJ whole genome shotgun (WGS) entry which is preliminary data.</text>
</comment>
<sequence>MDSKQIKLYKIICQQFAIKFEKITNETSFRDELYADSLDIMELCDILEGEFDLPTLTQDKIASIHKVGDLMELIEPCYLDNRE</sequence>
<gene>
    <name evidence="2" type="ORF">H9746_02410</name>
</gene>
<dbReference type="SUPFAM" id="SSF47336">
    <property type="entry name" value="ACP-like"/>
    <property type="match status" value="1"/>
</dbReference>
<name>A0A9D1PHU2_9FIRM</name>
<evidence type="ECO:0000313" key="2">
    <source>
        <dbReference type="EMBL" id="HIV61688.1"/>
    </source>
</evidence>
<dbReference type="InterPro" id="IPR009081">
    <property type="entry name" value="PP-bd_ACP"/>
</dbReference>
<reference evidence="2" key="1">
    <citation type="journal article" date="2021" name="PeerJ">
        <title>Extensive microbial diversity within the chicken gut microbiome revealed by metagenomics and culture.</title>
        <authorList>
            <person name="Gilroy R."/>
            <person name="Ravi A."/>
            <person name="Getino M."/>
            <person name="Pursley I."/>
            <person name="Horton D.L."/>
            <person name="Alikhan N.F."/>
            <person name="Baker D."/>
            <person name="Gharbi K."/>
            <person name="Hall N."/>
            <person name="Watson M."/>
            <person name="Adriaenssens E.M."/>
            <person name="Foster-Nyarko E."/>
            <person name="Jarju S."/>
            <person name="Secka A."/>
            <person name="Antonio M."/>
            <person name="Oren A."/>
            <person name="Chaudhuri R.R."/>
            <person name="La Ragione R."/>
            <person name="Hildebrand F."/>
            <person name="Pallen M.J."/>
        </authorList>
    </citation>
    <scope>NUCLEOTIDE SEQUENCE</scope>
    <source>
        <strain evidence="2">CHK193-4272</strain>
    </source>
</reference>
<reference evidence="2" key="2">
    <citation type="submission" date="2021-04" db="EMBL/GenBank/DDBJ databases">
        <authorList>
            <person name="Gilroy R."/>
        </authorList>
    </citation>
    <scope>NUCLEOTIDE SEQUENCE</scope>
    <source>
        <strain evidence="2">CHK193-4272</strain>
    </source>
</reference>